<feature type="compositionally biased region" description="Polar residues" evidence="1">
    <location>
        <begin position="566"/>
        <end position="583"/>
    </location>
</feature>
<evidence type="ECO:0008006" key="4">
    <source>
        <dbReference type="Google" id="ProtNLM"/>
    </source>
</evidence>
<proteinExistence type="predicted"/>
<feature type="region of interest" description="Disordered" evidence="1">
    <location>
        <begin position="1"/>
        <end position="27"/>
    </location>
</feature>
<feature type="compositionally biased region" description="Low complexity" evidence="1">
    <location>
        <begin position="477"/>
        <end position="490"/>
    </location>
</feature>
<dbReference type="FunFam" id="1.20.1270.60:FF:000095">
    <property type="entry name" value="Hydroxyproline-rich glycoprotein family protein"/>
    <property type="match status" value="1"/>
</dbReference>
<feature type="region of interest" description="Disordered" evidence="1">
    <location>
        <begin position="376"/>
        <end position="396"/>
    </location>
</feature>
<evidence type="ECO:0000313" key="3">
    <source>
        <dbReference type="Proteomes" id="UP001202328"/>
    </source>
</evidence>
<feature type="compositionally biased region" description="Basic residues" evidence="1">
    <location>
        <begin position="1"/>
        <end position="19"/>
    </location>
</feature>
<dbReference type="EMBL" id="JAJJMB010002020">
    <property type="protein sequence ID" value="KAI3954233.1"/>
    <property type="molecule type" value="Genomic_DNA"/>
</dbReference>
<name>A0AAD4XWL8_9MAGN</name>
<dbReference type="InterPro" id="IPR027267">
    <property type="entry name" value="AH/BAR_dom_sf"/>
</dbReference>
<dbReference type="InterPro" id="IPR037488">
    <property type="entry name" value="At2g33490-like"/>
</dbReference>
<evidence type="ECO:0000256" key="1">
    <source>
        <dbReference type="SAM" id="MobiDB-lite"/>
    </source>
</evidence>
<feature type="region of interest" description="Disordered" evidence="1">
    <location>
        <begin position="437"/>
        <end position="598"/>
    </location>
</feature>
<organism evidence="2 3">
    <name type="scientific">Papaver atlanticum</name>
    <dbReference type="NCBI Taxonomy" id="357466"/>
    <lineage>
        <taxon>Eukaryota</taxon>
        <taxon>Viridiplantae</taxon>
        <taxon>Streptophyta</taxon>
        <taxon>Embryophyta</taxon>
        <taxon>Tracheophyta</taxon>
        <taxon>Spermatophyta</taxon>
        <taxon>Magnoliopsida</taxon>
        <taxon>Ranunculales</taxon>
        <taxon>Papaveraceae</taxon>
        <taxon>Papaveroideae</taxon>
        <taxon>Papaver</taxon>
    </lineage>
</organism>
<evidence type="ECO:0000313" key="2">
    <source>
        <dbReference type="EMBL" id="KAI3954233.1"/>
    </source>
</evidence>
<reference evidence="2" key="1">
    <citation type="submission" date="2022-04" db="EMBL/GenBank/DDBJ databases">
        <title>A functionally conserved STORR gene fusion in Papaver species that diverged 16.8 million years ago.</title>
        <authorList>
            <person name="Catania T."/>
        </authorList>
    </citation>
    <scope>NUCLEOTIDE SEQUENCE</scope>
    <source>
        <strain evidence="2">S-188037</strain>
    </source>
</reference>
<dbReference type="PANTHER" id="PTHR34119:SF1">
    <property type="entry name" value="OS04G0394700 PROTEIN"/>
    <property type="match status" value="1"/>
</dbReference>
<dbReference type="Proteomes" id="UP001202328">
    <property type="component" value="Unassembled WGS sequence"/>
</dbReference>
<sequence length="656" mass="72536">MKSSLKKLKGFALHHHHRHDGKDKRDLLNPSAQLDELAQASQDMLDMRNCYDTLLSAAAATANSAYEFSESLREMGTCLLEKTALNDDEESGRALLTLGKVQFELQKLVDSYRSHIFQTITTPSESLLNELRTVEEMKRQCDEKRNVYEYMLAAHREKGRSKTSKGETFSSQQLQMAHEEYDDEATLFVFRLKSLKQGQTRSLLTQAARHHAAQLNFFSKGLKSLEAVDPQVRSVTERQHIDYQFSGLEDDDGEDGYDDDGQGYDGNGNDDGELSFDYGQNDHRLDVSASRNSMELDQVDLSLLPQVSIADTAQENVDRSYPDLQTFHREPRTGSHSAPIFPEKRYDTAERIRQLRPSASRKFHTYVLPTPLDAKSTIPARLSNPVPSERRASMSSAHNLWYSSPLEPRKYEKDSRDDKLLGLSSMKAQSVLKESNINSVSNKLPPPLAEGFSLPQYDPRTADTKKPRRNAYSGPIPSKSWSTKPSLSSSGPITSMEHPGLVPGMLSRVPLPTSSPPKVSPSASPPLLSSPKISELHELPRPPTFGTSTTKIQPLVGHSAPLGRSQDISMTNKTPLTPSNTASPLPMPPQTVPRSFSIPSSGQRAMALHVAKLLETNKEKAEEAASPPLTPISLANTKPVSTNSEVVRTAPRGGGD</sequence>
<dbReference type="PANTHER" id="PTHR34119">
    <property type="entry name" value="HYDROXYPROLINE-RICH GLYCOPROTEIN-LIKE"/>
    <property type="match status" value="1"/>
</dbReference>
<dbReference type="Gene3D" id="1.20.1270.60">
    <property type="entry name" value="Arfaptin homology (AH) domain/BAR domain"/>
    <property type="match status" value="1"/>
</dbReference>
<feature type="region of interest" description="Disordered" evidence="1">
    <location>
        <begin position="239"/>
        <end position="277"/>
    </location>
</feature>
<feature type="compositionally biased region" description="Low complexity" evidence="1">
    <location>
        <begin position="520"/>
        <end position="533"/>
    </location>
</feature>
<feature type="compositionally biased region" description="Polar residues" evidence="1">
    <location>
        <begin position="633"/>
        <end position="646"/>
    </location>
</feature>
<dbReference type="SUPFAM" id="SSF103657">
    <property type="entry name" value="BAR/IMD domain-like"/>
    <property type="match status" value="1"/>
</dbReference>
<gene>
    <name evidence="2" type="ORF">MKW98_018057</name>
</gene>
<comment type="caution">
    <text evidence="2">The sequence shown here is derived from an EMBL/GenBank/DDBJ whole genome shotgun (WGS) entry which is preliminary data.</text>
</comment>
<feature type="region of interest" description="Disordered" evidence="1">
    <location>
        <begin position="618"/>
        <end position="656"/>
    </location>
</feature>
<dbReference type="CDD" id="cd07307">
    <property type="entry name" value="BAR"/>
    <property type="match status" value="1"/>
</dbReference>
<accession>A0AAD4XWL8</accession>
<dbReference type="AlphaFoldDB" id="A0AAD4XWL8"/>
<protein>
    <recommendedName>
        <fullName evidence="4">BAR domain-containing protein</fullName>
    </recommendedName>
</protein>
<feature type="compositionally biased region" description="Acidic residues" evidence="1">
    <location>
        <begin position="248"/>
        <end position="274"/>
    </location>
</feature>
<keyword evidence="3" id="KW-1185">Reference proteome</keyword>